<organism evidence="6 7">
    <name type="scientific">Falsochrobactrum shanghaiense</name>
    <dbReference type="NCBI Taxonomy" id="2201899"/>
    <lineage>
        <taxon>Bacteria</taxon>
        <taxon>Pseudomonadati</taxon>
        <taxon>Pseudomonadota</taxon>
        <taxon>Alphaproteobacteria</taxon>
        <taxon>Hyphomicrobiales</taxon>
        <taxon>Brucellaceae</taxon>
        <taxon>Falsochrobactrum</taxon>
    </lineage>
</organism>
<reference evidence="6 7" key="1">
    <citation type="submission" date="2018-05" db="EMBL/GenBank/DDBJ databases">
        <title>Comparative genomic sequence analysis between strain HN4 and CCM 8460T (Falsochrobactrum ovis) will provide more evidence to prove that HN4 is a new species of Falsochrobactrum.</title>
        <authorList>
            <person name="Lyu W."/>
            <person name="Sun L."/>
            <person name="Yao L."/>
        </authorList>
    </citation>
    <scope>NUCLEOTIDE SEQUENCE [LARGE SCALE GENOMIC DNA]</scope>
    <source>
        <strain evidence="6 7">HN4</strain>
    </source>
</reference>
<gene>
    <name evidence="6" type="ORF">DKP76_05350</name>
</gene>
<evidence type="ECO:0000256" key="4">
    <source>
        <dbReference type="ARBA" id="ARBA00023239"/>
    </source>
</evidence>
<keyword evidence="4" id="KW-0456">Lyase</keyword>
<evidence type="ECO:0000256" key="2">
    <source>
        <dbReference type="ARBA" id="ARBA00010869"/>
    </source>
</evidence>
<comment type="cofactor">
    <cofactor evidence="1">
        <name>pyridoxal 5'-phosphate</name>
        <dbReference type="ChEBI" id="CHEBI:597326"/>
    </cofactor>
</comment>
<dbReference type="GO" id="GO:0006567">
    <property type="term" value="P:L-threonine catabolic process"/>
    <property type="evidence" value="ECO:0007669"/>
    <property type="project" value="TreeGrafter"/>
</dbReference>
<dbReference type="PANTHER" id="PTHR48078">
    <property type="entry name" value="THREONINE DEHYDRATASE, MITOCHONDRIAL-RELATED"/>
    <property type="match status" value="1"/>
</dbReference>
<dbReference type="InterPro" id="IPR050147">
    <property type="entry name" value="Ser/Thr_Dehydratase"/>
</dbReference>
<feature type="domain" description="Tryptophan synthase beta chain-like PALP" evidence="5">
    <location>
        <begin position="15"/>
        <end position="305"/>
    </location>
</feature>
<dbReference type="GO" id="GO:0003941">
    <property type="term" value="F:L-serine ammonia-lyase activity"/>
    <property type="evidence" value="ECO:0007669"/>
    <property type="project" value="TreeGrafter"/>
</dbReference>
<evidence type="ECO:0000313" key="7">
    <source>
        <dbReference type="Proteomes" id="UP000245865"/>
    </source>
</evidence>
<keyword evidence="7" id="KW-1185">Reference proteome</keyword>
<accession>A0A316JTB5</accession>
<dbReference type="RefSeq" id="WP_109705419.1">
    <property type="nucleotide sequence ID" value="NZ_QGDB01000002.1"/>
</dbReference>
<comment type="similarity">
    <text evidence="2">Belongs to the serine/threonine dehydratase family.</text>
</comment>
<dbReference type="GO" id="GO:0009097">
    <property type="term" value="P:isoleucine biosynthetic process"/>
    <property type="evidence" value="ECO:0007669"/>
    <property type="project" value="TreeGrafter"/>
</dbReference>
<dbReference type="GO" id="GO:0006565">
    <property type="term" value="P:L-serine catabolic process"/>
    <property type="evidence" value="ECO:0007669"/>
    <property type="project" value="TreeGrafter"/>
</dbReference>
<sequence>MISLDDIRAAAQRIKPYVRRTPLLAADQLKSPVTGGELALKLECLQVSGSFKARGAANRVMSLSPEQRAHGLVAASGGNHGLAVARCGHIAKVPVTIFLPESVAAEKVVKMQAWGAKTVIGGADFDHCNALARDLAEKDNATYVHPFADPYVVAGQGTVALEIFEDRPETETVIIAAGGGGFVTGAGTAFKALNPNIKVVVVEPFGSPTLHDSATAGEVVTLPRITSAIPTMSCRRTDDALFAQARKVIDEYVLIEDAHMSEAAKWLWFEMGIAADPAGAAAVAALLSGAYKAQQGEKITVAVCGAGLPS</sequence>
<evidence type="ECO:0000256" key="1">
    <source>
        <dbReference type="ARBA" id="ARBA00001933"/>
    </source>
</evidence>
<dbReference type="FunFam" id="3.40.50.1100:FF:000005">
    <property type="entry name" value="Threonine dehydratase catabolic"/>
    <property type="match status" value="1"/>
</dbReference>
<name>A0A316JTB5_9HYPH</name>
<dbReference type="PANTHER" id="PTHR48078:SF6">
    <property type="entry name" value="L-THREONINE DEHYDRATASE CATABOLIC TDCB"/>
    <property type="match status" value="1"/>
</dbReference>
<evidence type="ECO:0000259" key="5">
    <source>
        <dbReference type="Pfam" id="PF00291"/>
    </source>
</evidence>
<evidence type="ECO:0000313" key="6">
    <source>
        <dbReference type="EMBL" id="PWL18520.1"/>
    </source>
</evidence>
<dbReference type="InterPro" id="IPR001926">
    <property type="entry name" value="TrpB-like_PALP"/>
</dbReference>
<proteinExistence type="inferred from homology"/>
<dbReference type="GO" id="GO:0004794">
    <property type="term" value="F:threonine deaminase activity"/>
    <property type="evidence" value="ECO:0007669"/>
    <property type="project" value="TreeGrafter"/>
</dbReference>
<dbReference type="AlphaFoldDB" id="A0A316JTB5"/>
<dbReference type="EMBL" id="QGDB01000002">
    <property type="protein sequence ID" value="PWL18520.1"/>
    <property type="molecule type" value="Genomic_DNA"/>
</dbReference>
<dbReference type="PROSITE" id="PS00165">
    <property type="entry name" value="DEHYDRATASE_SER_THR"/>
    <property type="match status" value="1"/>
</dbReference>
<dbReference type="OrthoDB" id="9811476at2"/>
<dbReference type="Pfam" id="PF00291">
    <property type="entry name" value="PALP"/>
    <property type="match status" value="1"/>
</dbReference>
<keyword evidence="3" id="KW-0663">Pyridoxal phosphate</keyword>
<dbReference type="InterPro" id="IPR000634">
    <property type="entry name" value="Ser/Thr_deHydtase_PyrdxlP-BS"/>
</dbReference>
<dbReference type="SUPFAM" id="SSF53686">
    <property type="entry name" value="Tryptophan synthase beta subunit-like PLP-dependent enzymes"/>
    <property type="match status" value="1"/>
</dbReference>
<evidence type="ECO:0000256" key="3">
    <source>
        <dbReference type="ARBA" id="ARBA00022898"/>
    </source>
</evidence>
<protein>
    <submittedName>
        <fullName evidence="6">Serine/threonine dehydratase</fullName>
    </submittedName>
</protein>
<dbReference type="Gene3D" id="3.40.50.1100">
    <property type="match status" value="2"/>
</dbReference>
<dbReference type="Proteomes" id="UP000245865">
    <property type="component" value="Unassembled WGS sequence"/>
</dbReference>
<dbReference type="InterPro" id="IPR036052">
    <property type="entry name" value="TrpB-like_PALP_sf"/>
</dbReference>
<dbReference type="GO" id="GO:0030170">
    <property type="term" value="F:pyridoxal phosphate binding"/>
    <property type="evidence" value="ECO:0007669"/>
    <property type="project" value="InterPro"/>
</dbReference>
<comment type="caution">
    <text evidence="6">The sequence shown here is derived from an EMBL/GenBank/DDBJ whole genome shotgun (WGS) entry which is preliminary data.</text>
</comment>